<comment type="subcellular location">
    <subcellularLocation>
        <location evidence="1">Cell membrane</location>
        <topology evidence="1">Multi-pass membrane protein</topology>
    </subcellularLocation>
</comment>
<keyword evidence="2" id="KW-1003">Cell membrane</keyword>
<evidence type="ECO:0000313" key="7">
    <source>
        <dbReference type="EMBL" id="GAX86855.1"/>
    </source>
</evidence>
<evidence type="ECO:0000256" key="1">
    <source>
        <dbReference type="ARBA" id="ARBA00004651"/>
    </source>
</evidence>
<feature type="transmembrane region" description="Helical" evidence="6">
    <location>
        <begin position="234"/>
        <end position="256"/>
    </location>
</feature>
<dbReference type="AlphaFoldDB" id="A0A292YBS9"/>
<dbReference type="RefSeq" id="WP_096258019.1">
    <property type="nucleotide sequence ID" value="NZ_BDME01000001.1"/>
</dbReference>
<evidence type="ECO:0000256" key="6">
    <source>
        <dbReference type="SAM" id="Phobius"/>
    </source>
</evidence>
<dbReference type="InterPro" id="IPR050833">
    <property type="entry name" value="Poly_Biosynth_Transport"/>
</dbReference>
<proteinExistence type="predicted"/>
<reference evidence="7 8" key="1">
    <citation type="journal article" date="2017" name="Syst. Appl. Microbiol.">
        <title>Lebetimonas natsushimae sp. nov., a novel strictly anaerobic, moderately thermophilic chemoautotroph isolated from a deep-sea hydrothermal vent polychaete nest in the Mid-Okinawa Trough.</title>
        <authorList>
            <person name="Nagata R."/>
            <person name="Takaki Y."/>
            <person name="Tame A."/>
            <person name="Nunoura T."/>
            <person name="Muto H."/>
            <person name="Mino S."/>
            <person name="Sawayama S."/>
            <person name="Takai K."/>
            <person name="Nakagawa S."/>
        </authorList>
    </citation>
    <scope>NUCLEOTIDE SEQUENCE [LARGE SCALE GENOMIC DNA]</scope>
    <source>
        <strain evidence="7 8">HS1857</strain>
    </source>
</reference>
<feature type="transmembrane region" description="Helical" evidence="6">
    <location>
        <begin position="101"/>
        <end position="121"/>
    </location>
</feature>
<keyword evidence="8" id="KW-1185">Reference proteome</keyword>
<organism evidence="7 8">
    <name type="scientific">Lebetimonas natsushimae</name>
    <dbReference type="NCBI Taxonomy" id="1936991"/>
    <lineage>
        <taxon>Bacteria</taxon>
        <taxon>Pseudomonadati</taxon>
        <taxon>Campylobacterota</taxon>
        <taxon>Epsilonproteobacteria</taxon>
        <taxon>Nautiliales</taxon>
        <taxon>Nautiliaceae</taxon>
        <taxon>Lebetimonas</taxon>
    </lineage>
</organism>
<evidence type="ECO:0000256" key="3">
    <source>
        <dbReference type="ARBA" id="ARBA00022692"/>
    </source>
</evidence>
<feature type="transmembrane region" description="Helical" evidence="6">
    <location>
        <begin position="78"/>
        <end position="95"/>
    </location>
</feature>
<protein>
    <recommendedName>
        <fullName evidence="9">Polysaccharide biosynthesis protein C-terminal domain-containing protein</fullName>
    </recommendedName>
</protein>
<evidence type="ECO:0000256" key="4">
    <source>
        <dbReference type="ARBA" id="ARBA00022989"/>
    </source>
</evidence>
<dbReference type="EMBL" id="BDME01000001">
    <property type="protein sequence ID" value="GAX86855.1"/>
    <property type="molecule type" value="Genomic_DNA"/>
</dbReference>
<feature type="transmembrane region" description="Helical" evidence="6">
    <location>
        <begin position="277"/>
        <end position="294"/>
    </location>
</feature>
<sequence length="396" mass="47011">MKKLLFSASFITILVMGINFLFKIYLSYKIDKNELGLFYTFMDVISVGIMLFSGFKDSLVVAYDNEDFEKIFFWYKRIFWGLVLILMGGELFYYSKLSFNYPVYFLILLFLANSYMIYLSYLNAAFKNYKVMLFENLVMSIGLILGYFIFSFSKYVLFFAFLTSYMGRILYLKIFGNLRLKEKKASFLEVKNFFKNSLLSSLMYFFSGLFVSLSAITFLYFYDNKDILSEYHVVVRSIFFSLVAIFVFPLNTFTFPHISKFIAEGKFYEILRIEKKLFRYLFIFFILLIFSTFFTKFGIELVFPISYKESYKMLNLMLPFLPFIAYTTFALNILKGFNRFDLALIVRIAGSLTFFMVFYFLFKINVTPNKTLIFSLDSAFFVMFLISFIFRIKVLK</sequence>
<keyword evidence="5 6" id="KW-0472">Membrane</keyword>
<evidence type="ECO:0000256" key="2">
    <source>
        <dbReference type="ARBA" id="ARBA00022475"/>
    </source>
</evidence>
<evidence type="ECO:0000256" key="5">
    <source>
        <dbReference type="ARBA" id="ARBA00023136"/>
    </source>
</evidence>
<feature type="transmembrane region" description="Helical" evidence="6">
    <location>
        <begin position="341"/>
        <end position="361"/>
    </location>
</feature>
<feature type="transmembrane region" description="Helical" evidence="6">
    <location>
        <begin position="314"/>
        <end position="334"/>
    </location>
</feature>
<name>A0A292YBS9_9BACT</name>
<evidence type="ECO:0008006" key="9">
    <source>
        <dbReference type="Google" id="ProtNLM"/>
    </source>
</evidence>
<feature type="transmembrane region" description="Helical" evidence="6">
    <location>
        <begin position="373"/>
        <end position="392"/>
    </location>
</feature>
<feature type="transmembrane region" description="Helical" evidence="6">
    <location>
        <begin position="133"/>
        <end position="150"/>
    </location>
</feature>
<dbReference type="OrthoDB" id="9834241at2"/>
<accession>A0A292YBS9</accession>
<gene>
    <name evidence="7" type="ORF">LNAT_P0150</name>
</gene>
<feature type="transmembrane region" description="Helical" evidence="6">
    <location>
        <begin position="37"/>
        <end position="55"/>
    </location>
</feature>
<evidence type="ECO:0000313" key="8">
    <source>
        <dbReference type="Proteomes" id="UP000217944"/>
    </source>
</evidence>
<keyword evidence="4 6" id="KW-1133">Transmembrane helix</keyword>
<dbReference type="Proteomes" id="UP000217944">
    <property type="component" value="Unassembled WGS sequence"/>
</dbReference>
<feature type="transmembrane region" description="Helical" evidence="6">
    <location>
        <begin position="197"/>
        <end position="222"/>
    </location>
</feature>
<keyword evidence="3 6" id="KW-0812">Transmembrane</keyword>
<feature type="transmembrane region" description="Helical" evidence="6">
    <location>
        <begin position="5"/>
        <end position="25"/>
    </location>
</feature>
<comment type="caution">
    <text evidence="7">The sequence shown here is derived from an EMBL/GenBank/DDBJ whole genome shotgun (WGS) entry which is preliminary data.</text>
</comment>
<dbReference type="GO" id="GO:0005886">
    <property type="term" value="C:plasma membrane"/>
    <property type="evidence" value="ECO:0007669"/>
    <property type="project" value="UniProtKB-SubCell"/>
</dbReference>
<dbReference type="PANTHER" id="PTHR30250:SF11">
    <property type="entry name" value="O-ANTIGEN TRANSPORTER-RELATED"/>
    <property type="match status" value="1"/>
</dbReference>
<dbReference type="PANTHER" id="PTHR30250">
    <property type="entry name" value="PST FAMILY PREDICTED COLANIC ACID TRANSPORTER"/>
    <property type="match status" value="1"/>
</dbReference>